<keyword evidence="3" id="KW-1185">Reference proteome</keyword>
<accession>A0A9W7F234</accession>
<dbReference type="Proteomes" id="UP001165085">
    <property type="component" value="Unassembled WGS sequence"/>
</dbReference>
<feature type="region of interest" description="Disordered" evidence="1">
    <location>
        <begin position="15"/>
        <end position="43"/>
    </location>
</feature>
<organism evidence="2 3">
    <name type="scientific">Triparma strigata</name>
    <dbReference type="NCBI Taxonomy" id="1606541"/>
    <lineage>
        <taxon>Eukaryota</taxon>
        <taxon>Sar</taxon>
        <taxon>Stramenopiles</taxon>
        <taxon>Ochrophyta</taxon>
        <taxon>Bolidophyceae</taxon>
        <taxon>Parmales</taxon>
        <taxon>Triparmaceae</taxon>
        <taxon>Triparma</taxon>
    </lineage>
</organism>
<reference evidence="3" key="1">
    <citation type="journal article" date="2023" name="Commun. Biol.">
        <title>Genome analysis of Parmales, the sister group of diatoms, reveals the evolutionary specialization of diatoms from phago-mixotrophs to photoautotrophs.</title>
        <authorList>
            <person name="Ban H."/>
            <person name="Sato S."/>
            <person name="Yoshikawa S."/>
            <person name="Yamada K."/>
            <person name="Nakamura Y."/>
            <person name="Ichinomiya M."/>
            <person name="Sato N."/>
            <person name="Blanc-Mathieu R."/>
            <person name="Endo H."/>
            <person name="Kuwata A."/>
            <person name="Ogata H."/>
        </authorList>
    </citation>
    <scope>NUCLEOTIDE SEQUENCE [LARGE SCALE GENOMIC DNA]</scope>
    <source>
        <strain evidence="3">NIES 3701</strain>
    </source>
</reference>
<dbReference type="AlphaFoldDB" id="A0A9W7F234"/>
<name>A0A9W7F234_9STRA</name>
<dbReference type="EMBL" id="BRXY01000568">
    <property type="protein sequence ID" value="GMI00294.1"/>
    <property type="molecule type" value="Genomic_DNA"/>
</dbReference>
<evidence type="ECO:0000313" key="3">
    <source>
        <dbReference type="Proteomes" id="UP001165085"/>
    </source>
</evidence>
<protein>
    <submittedName>
        <fullName evidence="2">Uncharacterized protein</fullName>
    </submittedName>
</protein>
<dbReference type="OrthoDB" id="10613128at2759"/>
<comment type="caution">
    <text evidence="2">The sequence shown here is derived from an EMBL/GenBank/DDBJ whole genome shotgun (WGS) entry which is preliminary data.</text>
</comment>
<feature type="compositionally biased region" description="Basic and acidic residues" evidence="1">
    <location>
        <begin position="28"/>
        <end position="43"/>
    </location>
</feature>
<evidence type="ECO:0000313" key="2">
    <source>
        <dbReference type="EMBL" id="GMI00294.1"/>
    </source>
</evidence>
<evidence type="ECO:0000256" key="1">
    <source>
        <dbReference type="SAM" id="MobiDB-lite"/>
    </source>
</evidence>
<sequence length="327" mass="37213">MTFIYFFTEKRSQPLPPAAAKGGISTDRSGKRKVDSEGTRNQDSKDCLSSLIPELLAQVVGFAGPSFEFITDISTISKGVRENLLGLRGSRFLRSCIADGHHQSFLVDEGVRQFLGLPSPWKEESAFRADNWAFRCLVSHTSCDHDRVPSEIRLRGFEGGKLVSVGEVPQRVKDYFRDDPWSAVDCPYDRVEVLLEGLSPTGHVVTLYKGLYFSHESYSSASTSLWNRIRSPYNCTHDDDDPFTDILQMNLILNGETIDSMPPEPVLFNEEGNWMNEEEREEQEKREEEEWSFDTIEFKFMKDKGDGKYVSDMLSKLAIAQYCKEVK</sequence>
<proteinExistence type="predicted"/>
<gene>
    <name evidence="2" type="ORF">TrST_g3122</name>
</gene>